<dbReference type="GO" id="GO:0016787">
    <property type="term" value="F:hydrolase activity"/>
    <property type="evidence" value="ECO:0007669"/>
    <property type="project" value="UniProtKB-KW"/>
</dbReference>
<evidence type="ECO:0000313" key="3">
    <source>
        <dbReference type="EMBL" id="XCM83814.1"/>
    </source>
</evidence>
<keyword evidence="3" id="KW-0378">Hydrolase</keyword>
<evidence type="ECO:0000259" key="2">
    <source>
        <dbReference type="Pfam" id="PF00561"/>
    </source>
</evidence>
<proteinExistence type="predicted"/>
<dbReference type="RefSeq" id="WP_354644752.1">
    <property type="nucleotide sequence ID" value="NZ_CP159872.1"/>
</dbReference>
<reference evidence="3" key="1">
    <citation type="submission" date="2024-06" db="EMBL/GenBank/DDBJ databases">
        <title>The genome sequences of Kitasatospora sp. strain HUAS MG31.</title>
        <authorList>
            <person name="Mo P."/>
        </authorList>
    </citation>
    <scope>NUCLEOTIDE SEQUENCE</scope>
    <source>
        <strain evidence="3">HUAS MG31</strain>
    </source>
</reference>
<evidence type="ECO:0000256" key="1">
    <source>
        <dbReference type="SAM" id="MobiDB-lite"/>
    </source>
</evidence>
<dbReference type="Gene3D" id="3.40.50.1820">
    <property type="entry name" value="alpha/beta hydrolase"/>
    <property type="match status" value="1"/>
</dbReference>
<dbReference type="SUPFAM" id="SSF53474">
    <property type="entry name" value="alpha/beta-Hydrolases"/>
    <property type="match status" value="1"/>
</dbReference>
<dbReference type="AlphaFoldDB" id="A0AAU8K4Y9"/>
<feature type="region of interest" description="Disordered" evidence="1">
    <location>
        <begin position="236"/>
        <end position="273"/>
    </location>
</feature>
<dbReference type="InterPro" id="IPR050471">
    <property type="entry name" value="AB_hydrolase"/>
</dbReference>
<dbReference type="EMBL" id="CP159872">
    <property type="protein sequence ID" value="XCM83814.1"/>
    <property type="molecule type" value="Genomic_DNA"/>
</dbReference>
<dbReference type="KEGG" id="kcm:ABWK59_35310"/>
<dbReference type="InterPro" id="IPR000073">
    <property type="entry name" value="AB_hydrolase_1"/>
</dbReference>
<dbReference type="PANTHER" id="PTHR43433">
    <property type="entry name" value="HYDROLASE, ALPHA/BETA FOLD FAMILY PROTEIN"/>
    <property type="match status" value="1"/>
</dbReference>
<name>A0AAU8K4Y9_9ACTN</name>
<protein>
    <submittedName>
        <fullName evidence="3">Alpha/beta fold hydrolase</fullName>
    </submittedName>
</protein>
<dbReference type="Pfam" id="PF00561">
    <property type="entry name" value="Abhydrolase_1"/>
    <property type="match status" value="1"/>
</dbReference>
<sequence length="273" mass="28638">MDIPGFLSVRGSGEPVLLVGPVLADGFAPLVAEPALAERYRLIHYHRLGWAGSTRTPGPVGIPDHVADALALLDCLGVEHVHAVGQSSGAAVVAQLAEDHPERVATAALLELSLLTRPAGRAFLAEAAPVLEASANGETERALGMFLAAVSGMSWAECRAVLEERVPGSVAQAVKDADTLFAVEFPALAEWRFGADDAAALRQPVLSVLGADTRPLWTDVAGFLRATVPDVQEHTVPGVGHLLPPRTAPARRRGPGRVPGPAPDPVLSRMRCR</sequence>
<dbReference type="PANTHER" id="PTHR43433:SF5">
    <property type="entry name" value="AB HYDROLASE-1 DOMAIN-CONTAINING PROTEIN"/>
    <property type="match status" value="1"/>
</dbReference>
<accession>A0AAU8K4Y9</accession>
<gene>
    <name evidence="3" type="ORF">ABWK59_35310</name>
</gene>
<organism evidence="3">
    <name type="scientific">Kitasatospora camelliae</name>
    <dbReference type="NCBI Taxonomy" id="3156397"/>
    <lineage>
        <taxon>Bacteria</taxon>
        <taxon>Bacillati</taxon>
        <taxon>Actinomycetota</taxon>
        <taxon>Actinomycetes</taxon>
        <taxon>Kitasatosporales</taxon>
        <taxon>Streptomycetaceae</taxon>
        <taxon>Kitasatospora</taxon>
    </lineage>
</organism>
<feature type="domain" description="AB hydrolase-1" evidence="2">
    <location>
        <begin position="34"/>
        <end position="243"/>
    </location>
</feature>
<dbReference type="InterPro" id="IPR029058">
    <property type="entry name" value="AB_hydrolase_fold"/>
</dbReference>